<feature type="domain" description="CCAAT-binding factor" evidence="2">
    <location>
        <begin position="4"/>
        <end position="152"/>
    </location>
</feature>
<dbReference type="Proteomes" id="UP000092462">
    <property type="component" value="Unassembled WGS sequence"/>
</dbReference>
<evidence type="ECO:0000259" key="2">
    <source>
        <dbReference type="Pfam" id="PF03914"/>
    </source>
</evidence>
<dbReference type="VEuPathDB" id="VectorBase:PPAPM1_010004"/>
<evidence type="ECO:0000313" key="4">
    <source>
        <dbReference type="Proteomes" id="UP000092462"/>
    </source>
</evidence>
<dbReference type="InterPro" id="IPR027193">
    <property type="entry name" value="Noc4"/>
</dbReference>
<comment type="similarity">
    <text evidence="1">Belongs to the CBF/MAK21 family.</text>
</comment>
<dbReference type="EnsemblMetazoa" id="PPAI007124-RA">
    <property type="protein sequence ID" value="PPAI007124-PA"/>
    <property type="gene ID" value="PPAI007124"/>
</dbReference>
<keyword evidence="4" id="KW-1185">Reference proteome</keyword>
<sequence>GAISLLAFQGVFTLIQEHNLTYPFIYEKLYSMFEPEIFHTKFKARLFYLADLFLSSTHLPEALVAAFVKRLARLTLVAPPQDIVICLYFIGNLIIRHPGLKRLICHPHGGQVTRDPFIMDECDPTKSYAIDSSLWEIAALQNHGIPSIATAAKFISNPLPTIEWDLTQVLGVTEDDLFDQAIRKSSKAAFLTIDRPTSMFVPRGDRTQEFWKLF</sequence>
<proteinExistence type="inferred from homology"/>
<dbReference type="InterPro" id="IPR005612">
    <property type="entry name" value="CCAAT-binding_factor"/>
</dbReference>
<dbReference type="PANTHER" id="PTHR12455:SF0">
    <property type="entry name" value="NUCLEOLAR COMPLEX PROTEIN 4 HOMOLOG"/>
    <property type="match status" value="1"/>
</dbReference>
<dbReference type="GO" id="GO:0030692">
    <property type="term" value="C:Noc4p-Nop14p complex"/>
    <property type="evidence" value="ECO:0007669"/>
    <property type="project" value="TreeGrafter"/>
</dbReference>
<dbReference type="GO" id="GO:0042254">
    <property type="term" value="P:ribosome biogenesis"/>
    <property type="evidence" value="ECO:0007669"/>
    <property type="project" value="InterPro"/>
</dbReference>
<reference evidence="3" key="1">
    <citation type="submission" date="2022-08" db="UniProtKB">
        <authorList>
            <consortium name="EnsemblMetazoa"/>
        </authorList>
    </citation>
    <scope>IDENTIFICATION</scope>
    <source>
        <strain evidence="3">Israel</strain>
    </source>
</reference>
<dbReference type="PANTHER" id="PTHR12455">
    <property type="entry name" value="NUCLEOLAR COMPLEX PROTEIN 4"/>
    <property type="match status" value="1"/>
</dbReference>
<dbReference type="AlphaFoldDB" id="A0A1B0GPF4"/>
<organism evidence="3 4">
    <name type="scientific">Phlebotomus papatasi</name>
    <name type="common">Sandfly</name>
    <dbReference type="NCBI Taxonomy" id="29031"/>
    <lineage>
        <taxon>Eukaryota</taxon>
        <taxon>Metazoa</taxon>
        <taxon>Ecdysozoa</taxon>
        <taxon>Arthropoda</taxon>
        <taxon>Hexapoda</taxon>
        <taxon>Insecta</taxon>
        <taxon>Pterygota</taxon>
        <taxon>Neoptera</taxon>
        <taxon>Endopterygota</taxon>
        <taxon>Diptera</taxon>
        <taxon>Nematocera</taxon>
        <taxon>Psychodoidea</taxon>
        <taxon>Psychodidae</taxon>
        <taxon>Phlebotomus</taxon>
        <taxon>Phlebotomus</taxon>
    </lineage>
</organism>
<evidence type="ECO:0000256" key="1">
    <source>
        <dbReference type="ARBA" id="ARBA00007797"/>
    </source>
</evidence>
<accession>A0A1B0GPF4</accession>
<evidence type="ECO:0000313" key="3">
    <source>
        <dbReference type="EnsemblMetazoa" id="PPAI007124-PA"/>
    </source>
</evidence>
<name>A0A1B0GPF4_PHLPP</name>
<protein>
    <recommendedName>
        <fullName evidence="2">CCAAT-binding factor domain-containing protein</fullName>
    </recommendedName>
</protein>
<dbReference type="EMBL" id="AJVK01059623">
    <property type="status" value="NOT_ANNOTATED_CDS"/>
    <property type="molecule type" value="Genomic_DNA"/>
</dbReference>
<dbReference type="Pfam" id="PF03914">
    <property type="entry name" value="CBF"/>
    <property type="match status" value="1"/>
</dbReference>
<dbReference type="VEuPathDB" id="VectorBase:PPAI007124"/>
<dbReference type="GO" id="GO:0032040">
    <property type="term" value="C:small-subunit processome"/>
    <property type="evidence" value="ECO:0007669"/>
    <property type="project" value="TreeGrafter"/>
</dbReference>